<dbReference type="Proteomes" id="UP001381693">
    <property type="component" value="Unassembled WGS sequence"/>
</dbReference>
<sequence>PYFIFFRLPLFLECLGTTQQEAFERGGLGGGEHLICVCGRLNFKGDMVVGGK</sequence>
<dbReference type="EMBL" id="JAXCGZ010022943">
    <property type="protein sequence ID" value="KAK7020628.1"/>
    <property type="molecule type" value="Genomic_DNA"/>
</dbReference>
<proteinExistence type="predicted"/>
<feature type="signal peptide" evidence="1">
    <location>
        <begin position="1"/>
        <end position="20"/>
    </location>
</feature>
<evidence type="ECO:0000256" key="1">
    <source>
        <dbReference type="SAM" id="SignalP"/>
    </source>
</evidence>
<reference evidence="2 3" key="1">
    <citation type="submission" date="2023-11" db="EMBL/GenBank/DDBJ databases">
        <title>Halocaridina rubra genome assembly.</title>
        <authorList>
            <person name="Smith C."/>
        </authorList>
    </citation>
    <scope>NUCLEOTIDE SEQUENCE [LARGE SCALE GENOMIC DNA]</scope>
    <source>
        <strain evidence="2">EP-1</strain>
        <tissue evidence="2">Whole</tissue>
    </source>
</reference>
<comment type="caution">
    <text evidence="2">The sequence shown here is derived from an EMBL/GenBank/DDBJ whole genome shotgun (WGS) entry which is preliminary data.</text>
</comment>
<keyword evidence="1" id="KW-0732">Signal</keyword>
<name>A0AAN8WM55_HALRR</name>
<feature type="non-terminal residue" evidence="2">
    <location>
        <position position="1"/>
    </location>
</feature>
<accession>A0AAN8WM55</accession>
<evidence type="ECO:0000313" key="3">
    <source>
        <dbReference type="Proteomes" id="UP001381693"/>
    </source>
</evidence>
<feature type="chain" id="PRO_5042891274" evidence="1">
    <location>
        <begin position="21"/>
        <end position="52"/>
    </location>
</feature>
<feature type="non-terminal residue" evidence="2">
    <location>
        <position position="52"/>
    </location>
</feature>
<dbReference type="AlphaFoldDB" id="A0AAN8WM55"/>
<evidence type="ECO:0000313" key="2">
    <source>
        <dbReference type="EMBL" id="KAK7020628.1"/>
    </source>
</evidence>
<organism evidence="2 3">
    <name type="scientific">Halocaridina rubra</name>
    <name type="common">Hawaiian red shrimp</name>
    <dbReference type="NCBI Taxonomy" id="373956"/>
    <lineage>
        <taxon>Eukaryota</taxon>
        <taxon>Metazoa</taxon>
        <taxon>Ecdysozoa</taxon>
        <taxon>Arthropoda</taxon>
        <taxon>Crustacea</taxon>
        <taxon>Multicrustacea</taxon>
        <taxon>Malacostraca</taxon>
        <taxon>Eumalacostraca</taxon>
        <taxon>Eucarida</taxon>
        <taxon>Decapoda</taxon>
        <taxon>Pleocyemata</taxon>
        <taxon>Caridea</taxon>
        <taxon>Atyoidea</taxon>
        <taxon>Atyidae</taxon>
        <taxon>Halocaridina</taxon>
    </lineage>
</organism>
<keyword evidence="3" id="KW-1185">Reference proteome</keyword>
<gene>
    <name evidence="2" type="ORF">SK128_019454</name>
</gene>
<protein>
    <submittedName>
        <fullName evidence="2">Uncharacterized protein</fullName>
    </submittedName>
</protein>